<organism evidence="3 4">
    <name type="scientific">Aspergillus homomorphus (strain CBS 101889)</name>
    <dbReference type="NCBI Taxonomy" id="1450537"/>
    <lineage>
        <taxon>Eukaryota</taxon>
        <taxon>Fungi</taxon>
        <taxon>Dikarya</taxon>
        <taxon>Ascomycota</taxon>
        <taxon>Pezizomycotina</taxon>
        <taxon>Eurotiomycetes</taxon>
        <taxon>Eurotiomycetidae</taxon>
        <taxon>Eurotiales</taxon>
        <taxon>Aspergillaceae</taxon>
        <taxon>Aspergillus</taxon>
        <taxon>Aspergillus subgen. Circumdati</taxon>
    </lineage>
</organism>
<dbReference type="EMBL" id="KZ824290">
    <property type="protein sequence ID" value="RAL11214.1"/>
    <property type="molecule type" value="Genomic_DNA"/>
</dbReference>
<dbReference type="GeneID" id="37202018"/>
<dbReference type="PANTHER" id="PTHR32022:SF10">
    <property type="entry name" value="D-GLUTAMATE CYCLASE, MITOCHONDRIAL"/>
    <property type="match status" value="1"/>
</dbReference>
<dbReference type="InterPro" id="IPR009906">
    <property type="entry name" value="D-Glu_cyclase"/>
</dbReference>
<dbReference type="Pfam" id="PF07286">
    <property type="entry name" value="D-Glu_cyclase"/>
    <property type="match status" value="1"/>
</dbReference>
<accession>A0A395HY89</accession>
<keyword evidence="2" id="KW-0456">Lyase</keyword>
<dbReference type="RefSeq" id="XP_025550368.1">
    <property type="nucleotide sequence ID" value="XM_025697729.1"/>
</dbReference>
<dbReference type="VEuPathDB" id="FungiDB:BO97DRAFT_435501"/>
<dbReference type="InterPro" id="IPR038021">
    <property type="entry name" value="Putative_hydro-lyase"/>
</dbReference>
<dbReference type="OrthoDB" id="10262538at2759"/>
<dbReference type="Proteomes" id="UP000248961">
    <property type="component" value="Unassembled WGS sequence"/>
</dbReference>
<sequence>MTKNNLPSNTSRQPNNPITEISITILPSHQVRLSSRQNLITNTAGLAPGYLQANLLILPAKHSQDFHDLCLRNPVACPLLGIAPIPGNPHLIQPEGCITTSEDFDIRTDCPLYRVYKHGQVIGCSYSFEPALSTASLPRRHQTTKTLVPMYRTRIPLHPAVIFTGGYTVFSMRPYPADQVERNLDTPDFGDRCVVEKEEVSVFWACGVTPQLAVEAAGDKIEGLVFAPEPGHMLVTDWREEGLLRLRGRIGSLSL</sequence>
<dbReference type="Gene3D" id="3.40.1640.10">
    <property type="entry name" value="PSTPO5379-like"/>
    <property type="match status" value="1"/>
</dbReference>
<dbReference type="PANTHER" id="PTHR32022">
    <property type="entry name" value="D-GLUTAMATE CYCLASE, MITOCHONDRIAL"/>
    <property type="match status" value="1"/>
</dbReference>
<name>A0A395HY89_ASPHC</name>
<evidence type="ECO:0000313" key="3">
    <source>
        <dbReference type="EMBL" id="RAL11214.1"/>
    </source>
</evidence>
<keyword evidence="4" id="KW-1185">Reference proteome</keyword>
<dbReference type="GO" id="GO:0006536">
    <property type="term" value="P:glutamate metabolic process"/>
    <property type="evidence" value="ECO:0007669"/>
    <property type="project" value="TreeGrafter"/>
</dbReference>
<evidence type="ECO:0000256" key="2">
    <source>
        <dbReference type="ARBA" id="ARBA00023239"/>
    </source>
</evidence>
<evidence type="ECO:0000313" key="4">
    <source>
        <dbReference type="Proteomes" id="UP000248961"/>
    </source>
</evidence>
<dbReference type="STRING" id="1450537.A0A395HY89"/>
<dbReference type="Gene3D" id="3.30.2040.10">
    <property type="entry name" value="PSTPO5379-like domain"/>
    <property type="match status" value="1"/>
</dbReference>
<proteinExistence type="inferred from homology"/>
<reference evidence="3 4" key="1">
    <citation type="submission" date="2018-02" db="EMBL/GenBank/DDBJ databases">
        <title>The genomes of Aspergillus section Nigri reveals drivers in fungal speciation.</title>
        <authorList>
            <consortium name="DOE Joint Genome Institute"/>
            <person name="Vesth T.C."/>
            <person name="Nybo J."/>
            <person name="Theobald S."/>
            <person name="Brandl J."/>
            <person name="Frisvad J.C."/>
            <person name="Nielsen K.F."/>
            <person name="Lyhne E.K."/>
            <person name="Kogle M.E."/>
            <person name="Kuo A."/>
            <person name="Riley R."/>
            <person name="Clum A."/>
            <person name="Nolan M."/>
            <person name="Lipzen A."/>
            <person name="Salamov A."/>
            <person name="Henrissat B."/>
            <person name="Wiebenga A."/>
            <person name="De vries R.P."/>
            <person name="Grigoriev I.V."/>
            <person name="Mortensen U.H."/>
            <person name="Andersen M.R."/>
            <person name="Baker S.E."/>
        </authorList>
    </citation>
    <scope>NUCLEOTIDE SEQUENCE [LARGE SCALE GENOMIC DNA]</scope>
    <source>
        <strain evidence="3 4">CBS 101889</strain>
    </source>
</reference>
<protein>
    <submittedName>
        <fullName evidence="3">DUF1445-domain-containing protein</fullName>
    </submittedName>
</protein>
<dbReference type="SUPFAM" id="SSF160920">
    <property type="entry name" value="PSTPO5379-like"/>
    <property type="match status" value="1"/>
</dbReference>
<evidence type="ECO:0000256" key="1">
    <source>
        <dbReference type="ARBA" id="ARBA00007896"/>
    </source>
</evidence>
<dbReference type="GO" id="GO:0047820">
    <property type="term" value="F:D-glutamate cyclase activity"/>
    <property type="evidence" value="ECO:0007669"/>
    <property type="project" value="TreeGrafter"/>
</dbReference>
<dbReference type="AlphaFoldDB" id="A0A395HY89"/>
<comment type="similarity">
    <text evidence="1">Belongs to the D-glutamate cyclase family.</text>
</comment>
<gene>
    <name evidence="3" type="ORF">BO97DRAFT_435501</name>
</gene>